<evidence type="ECO:0000313" key="2">
    <source>
        <dbReference type="EMBL" id="EJX10964.1"/>
    </source>
</evidence>
<feature type="domain" description="Ig-like" evidence="1">
    <location>
        <begin position="284"/>
        <end position="359"/>
    </location>
</feature>
<proteinExistence type="predicted"/>
<sequence length="362" mass="41901">MKKAMMGVLVTLGLTLPIQAQVRKEIQVPNIGEYQTLKCDFHMHTVFSDGLVWPTVRVDEAYREGLDCIALTEHLEYRPHQKDIQAHHGRSWEIAEKSAQANDILLIRGSEITRPMAPGHFNALFLNDCNPLAREDWRDSFREAKAQHAFIFWNHPGWSRQQPDTTLWWNEHTELLQQGCMQGIEVGNGVMYSPEAHQWCIDKKLTMIGTSDIHQPIQTDIDFAKGEHRTMTFVLAKERTLEGVREALENRRTLVWIGQQLIGEEAYLREFFDKSIEIVRVDRKAKRCDITLQNHSDLTFLLKKTAHPQAIEYFRDYTIRPQSRHTLTIYFPETMKESAEIHFEVTNLLVAPGKGLPASLKF</sequence>
<organism evidence="2">
    <name type="scientific">gut metagenome</name>
    <dbReference type="NCBI Taxonomy" id="749906"/>
    <lineage>
        <taxon>unclassified sequences</taxon>
        <taxon>metagenomes</taxon>
        <taxon>organismal metagenomes</taxon>
    </lineage>
</organism>
<name>J9GSK0_9ZZZZ</name>
<dbReference type="InterPro" id="IPR016195">
    <property type="entry name" value="Pol/histidinol_Pase-like"/>
</dbReference>
<dbReference type="InterPro" id="IPR052018">
    <property type="entry name" value="PHP_domain"/>
</dbReference>
<accession>J9GSK0</accession>
<protein>
    <submittedName>
        <fullName evidence="2">PHP domain-containing protein</fullName>
    </submittedName>
</protein>
<gene>
    <name evidence="2" type="ORF">EVA_00313</name>
</gene>
<dbReference type="Gene3D" id="2.60.40.3090">
    <property type="match status" value="1"/>
</dbReference>
<dbReference type="GO" id="GO:0004534">
    <property type="term" value="F:5'-3' RNA exonuclease activity"/>
    <property type="evidence" value="ECO:0007669"/>
    <property type="project" value="TreeGrafter"/>
</dbReference>
<dbReference type="GO" id="GO:0035312">
    <property type="term" value="F:5'-3' DNA exonuclease activity"/>
    <property type="evidence" value="ECO:0007669"/>
    <property type="project" value="TreeGrafter"/>
</dbReference>
<dbReference type="AlphaFoldDB" id="J9GSK0"/>
<dbReference type="EMBL" id="AMCI01000008">
    <property type="protein sequence ID" value="EJX10964.1"/>
    <property type="molecule type" value="Genomic_DNA"/>
</dbReference>
<dbReference type="CDD" id="cd12112">
    <property type="entry name" value="PHP_HisPPase_Chlorobi_like"/>
    <property type="match status" value="1"/>
</dbReference>
<dbReference type="Gene3D" id="3.20.20.140">
    <property type="entry name" value="Metal-dependent hydrolases"/>
    <property type="match status" value="1"/>
</dbReference>
<comment type="caution">
    <text evidence="2">The sequence shown here is derived from an EMBL/GenBank/DDBJ whole genome shotgun (WGS) entry which is preliminary data.</text>
</comment>
<evidence type="ECO:0000259" key="1">
    <source>
        <dbReference type="Pfam" id="PF16392"/>
    </source>
</evidence>
<dbReference type="PANTHER" id="PTHR42924:SF3">
    <property type="entry name" value="POLYMERASE_HISTIDINOL PHOSPHATASE N-TERMINAL DOMAIN-CONTAINING PROTEIN"/>
    <property type="match status" value="1"/>
</dbReference>
<dbReference type="InterPro" id="IPR032165">
    <property type="entry name" value="DUF5001"/>
</dbReference>
<dbReference type="SUPFAM" id="SSF89550">
    <property type="entry name" value="PHP domain-like"/>
    <property type="match status" value="1"/>
</dbReference>
<reference evidence="2" key="1">
    <citation type="journal article" date="2012" name="PLoS ONE">
        <title>Gene sets for utilization of primary and secondary nutrition supplies in the distal gut of endangered iberian lynx.</title>
        <authorList>
            <person name="Alcaide M."/>
            <person name="Messina E."/>
            <person name="Richter M."/>
            <person name="Bargiela R."/>
            <person name="Peplies J."/>
            <person name="Huws S.A."/>
            <person name="Newbold C.J."/>
            <person name="Golyshin P.N."/>
            <person name="Simon M.A."/>
            <person name="Lopez G."/>
            <person name="Yakimov M.M."/>
            <person name="Ferrer M."/>
        </authorList>
    </citation>
    <scope>NUCLEOTIDE SEQUENCE</scope>
</reference>
<dbReference type="PANTHER" id="PTHR42924">
    <property type="entry name" value="EXONUCLEASE"/>
    <property type="match status" value="1"/>
</dbReference>
<dbReference type="Pfam" id="PF16392">
    <property type="entry name" value="DUF5001"/>
    <property type="match status" value="1"/>
</dbReference>